<dbReference type="EMBL" id="CAEZXI010000045">
    <property type="protein sequence ID" value="CAB4683369.1"/>
    <property type="molecule type" value="Genomic_DNA"/>
</dbReference>
<accession>A0A6J6NB19</accession>
<dbReference type="GO" id="GO:0042626">
    <property type="term" value="F:ATPase-coupled transmembrane transporter activity"/>
    <property type="evidence" value="ECO:0007669"/>
    <property type="project" value="TreeGrafter"/>
</dbReference>
<dbReference type="InterPro" id="IPR027417">
    <property type="entry name" value="P-loop_NTPase"/>
</dbReference>
<evidence type="ECO:0000256" key="3">
    <source>
        <dbReference type="ARBA" id="ARBA00022741"/>
    </source>
</evidence>
<dbReference type="GO" id="GO:0005524">
    <property type="term" value="F:ATP binding"/>
    <property type="evidence" value="ECO:0007669"/>
    <property type="project" value="UniProtKB-KW"/>
</dbReference>
<proteinExistence type="inferred from homology"/>
<dbReference type="PANTHER" id="PTHR43553">
    <property type="entry name" value="HEAVY METAL TRANSPORTER"/>
    <property type="match status" value="1"/>
</dbReference>
<dbReference type="SUPFAM" id="SSF52540">
    <property type="entry name" value="P-loop containing nucleoside triphosphate hydrolases"/>
    <property type="match status" value="2"/>
</dbReference>
<dbReference type="AlphaFoldDB" id="A0A6J6NB19"/>
<dbReference type="Pfam" id="PF00005">
    <property type="entry name" value="ABC_tran"/>
    <property type="match status" value="1"/>
</dbReference>
<protein>
    <submittedName>
        <fullName evidence="6">Unannotated protein</fullName>
    </submittedName>
</protein>
<comment type="similarity">
    <text evidence="1">Belongs to the ABC transporter superfamily.</text>
</comment>
<evidence type="ECO:0000256" key="2">
    <source>
        <dbReference type="ARBA" id="ARBA00022448"/>
    </source>
</evidence>
<dbReference type="InterPro" id="IPR050095">
    <property type="entry name" value="ECF_ABC_transporter_ATP-bd"/>
</dbReference>
<dbReference type="PROSITE" id="PS50893">
    <property type="entry name" value="ABC_TRANSPORTER_2"/>
    <property type="match status" value="1"/>
</dbReference>
<name>A0A6J6NB19_9ZZZZ</name>
<dbReference type="SMART" id="SM00382">
    <property type="entry name" value="AAA"/>
    <property type="match status" value="1"/>
</dbReference>
<dbReference type="PANTHER" id="PTHR43553:SF24">
    <property type="entry name" value="ENERGY-COUPLING FACTOR TRANSPORTER ATP-BINDING PROTEIN ECFA1"/>
    <property type="match status" value="1"/>
</dbReference>
<keyword evidence="3" id="KW-0547">Nucleotide-binding</keyword>
<keyword evidence="2" id="KW-0813">Transport</keyword>
<dbReference type="Gene3D" id="3.40.50.300">
    <property type="entry name" value="P-loop containing nucleotide triphosphate hydrolases"/>
    <property type="match status" value="2"/>
</dbReference>
<dbReference type="GO" id="GO:0043190">
    <property type="term" value="C:ATP-binding cassette (ABC) transporter complex"/>
    <property type="evidence" value="ECO:0007669"/>
    <property type="project" value="TreeGrafter"/>
</dbReference>
<evidence type="ECO:0000256" key="4">
    <source>
        <dbReference type="ARBA" id="ARBA00022840"/>
    </source>
</evidence>
<gene>
    <name evidence="6" type="ORF">UFOPK2362_00556</name>
</gene>
<organism evidence="6">
    <name type="scientific">freshwater metagenome</name>
    <dbReference type="NCBI Taxonomy" id="449393"/>
    <lineage>
        <taxon>unclassified sequences</taxon>
        <taxon>metagenomes</taxon>
        <taxon>ecological metagenomes</taxon>
    </lineage>
</organism>
<dbReference type="InterPro" id="IPR003439">
    <property type="entry name" value="ABC_transporter-like_ATP-bd"/>
</dbReference>
<keyword evidence="4" id="KW-0067">ATP-binding</keyword>
<evidence type="ECO:0000313" key="6">
    <source>
        <dbReference type="EMBL" id="CAB4683369.1"/>
    </source>
</evidence>
<sequence length="355" mass="38520">MLAIINKLVHDLGLTVIMAEHKLERVIHFVDRIVLVQGDGQVEIGLPQEIMNKSDINPPIVKVAKHLNLTELPLSVRELKRVTSKWQLPIKAIQRSAFRKSQPSVQVKDLSVDLSSKRVLNKVNLDFNTGEIISVMGRNGAGKSTLLRAIAGGLNQFAGEILINGSDASKLTGKDLVSLIGYVPQEPADLFFASSVKGECEHTDSQNGLVAGSTEEILTALSPSININSHPRDLSEGQKLVLALALVLVTNPKILILDEPTRGLDYRTKDQLTQILKDVALNSVTVILATHDVELVAELATRVVVIADGEIISDGETRDVLTSSPAFAPQVSKAFSSQNWLTVADVIFADIKEID</sequence>
<reference evidence="6" key="1">
    <citation type="submission" date="2020-05" db="EMBL/GenBank/DDBJ databases">
        <authorList>
            <person name="Chiriac C."/>
            <person name="Salcher M."/>
            <person name="Ghai R."/>
            <person name="Kavagutti S V."/>
        </authorList>
    </citation>
    <scope>NUCLEOTIDE SEQUENCE</scope>
</reference>
<dbReference type="InterPro" id="IPR003593">
    <property type="entry name" value="AAA+_ATPase"/>
</dbReference>
<dbReference type="GO" id="GO:0016887">
    <property type="term" value="F:ATP hydrolysis activity"/>
    <property type="evidence" value="ECO:0007669"/>
    <property type="project" value="InterPro"/>
</dbReference>
<evidence type="ECO:0000256" key="1">
    <source>
        <dbReference type="ARBA" id="ARBA00005417"/>
    </source>
</evidence>
<feature type="domain" description="ABC transporter" evidence="5">
    <location>
        <begin position="105"/>
        <end position="333"/>
    </location>
</feature>
<evidence type="ECO:0000259" key="5">
    <source>
        <dbReference type="PROSITE" id="PS50893"/>
    </source>
</evidence>